<organism evidence="2 3">
    <name type="scientific">Gomphillus americanus</name>
    <dbReference type="NCBI Taxonomy" id="1940652"/>
    <lineage>
        <taxon>Eukaryota</taxon>
        <taxon>Fungi</taxon>
        <taxon>Dikarya</taxon>
        <taxon>Ascomycota</taxon>
        <taxon>Pezizomycotina</taxon>
        <taxon>Lecanoromycetes</taxon>
        <taxon>OSLEUM clade</taxon>
        <taxon>Ostropomycetidae</taxon>
        <taxon>Ostropales</taxon>
        <taxon>Graphidaceae</taxon>
        <taxon>Gomphilloideae</taxon>
        <taxon>Gomphillus</taxon>
    </lineage>
</organism>
<feature type="signal peptide" evidence="1">
    <location>
        <begin position="1"/>
        <end position="15"/>
    </location>
</feature>
<sequence>MRLTSIFGMLGLANATTLLLPLYIWPGPGNPQNWASVFSALASYPTVSFTIIVNPDSGPGSSPGPDSDYAPALARLNSYQNARVIGYVHTSYGSQSASALNANVTHWQNWNNYAQTAGNQNTTISGIFFDETSTANSKVTYMNNAAAFAKSTLKPSGGATPYVVYNPGTSERQSYFNSNVNLIVQFEDTLANYDTDNPAAGIPPSEVSQTAFIGNTASGKASDVTKNVKSAKAQGFGGIYFSADCCYDSDLSLVSTVAAALV</sequence>
<evidence type="ECO:0000256" key="1">
    <source>
        <dbReference type="SAM" id="SignalP"/>
    </source>
</evidence>
<dbReference type="Proteomes" id="UP000664169">
    <property type="component" value="Unassembled WGS sequence"/>
</dbReference>
<proteinExistence type="predicted"/>
<dbReference type="PANTHER" id="PTHR35040:SF9">
    <property type="entry name" value="4-LIKE CELL SURFACE PROTEIN, PUTATIVE (AFU_ORTHOLOGUE AFUA_4G14080)-RELATED"/>
    <property type="match status" value="1"/>
</dbReference>
<protein>
    <recommendedName>
        <fullName evidence="4">Spherulation-specific family 4</fullName>
    </recommendedName>
</protein>
<name>A0A8H3FH22_9LECA</name>
<keyword evidence="1" id="KW-0732">Signal</keyword>
<evidence type="ECO:0008006" key="4">
    <source>
        <dbReference type="Google" id="ProtNLM"/>
    </source>
</evidence>
<dbReference type="EMBL" id="CAJPDQ010000021">
    <property type="protein sequence ID" value="CAF9924454.1"/>
    <property type="molecule type" value="Genomic_DNA"/>
</dbReference>
<accession>A0A8H3FH22</accession>
<feature type="chain" id="PRO_5034816712" description="Spherulation-specific family 4" evidence="1">
    <location>
        <begin position="16"/>
        <end position="262"/>
    </location>
</feature>
<dbReference type="Pfam" id="PF12138">
    <property type="entry name" value="Spherulin4"/>
    <property type="match status" value="1"/>
</dbReference>
<reference evidence="2" key="1">
    <citation type="submission" date="2021-03" db="EMBL/GenBank/DDBJ databases">
        <authorList>
            <person name="Tagirdzhanova G."/>
        </authorList>
    </citation>
    <scope>NUCLEOTIDE SEQUENCE</scope>
</reference>
<gene>
    <name evidence="2" type="ORF">GOMPHAMPRED_003642</name>
</gene>
<evidence type="ECO:0000313" key="2">
    <source>
        <dbReference type="EMBL" id="CAF9924454.1"/>
    </source>
</evidence>
<keyword evidence="3" id="KW-1185">Reference proteome</keyword>
<dbReference type="AlphaFoldDB" id="A0A8H3FH22"/>
<dbReference type="InterPro" id="IPR021986">
    <property type="entry name" value="Spherulin4"/>
</dbReference>
<comment type="caution">
    <text evidence="2">The sequence shown here is derived from an EMBL/GenBank/DDBJ whole genome shotgun (WGS) entry which is preliminary data.</text>
</comment>
<evidence type="ECO:0000313" key="3">
    <source>
        <dbReference type="Proteomes" id="UP000664169"/>
    </source>
</evidence>
<dbReference type="PANTHER" id="PTHR35040">
    <property type="match status" value="1"/>
</dbReference>
<dbReference type="OrthoDB" id="5342184at2759"/>